<comment type="caution">
    <text evidence="2">The sequence shown here is derived from an EMBL/GenBank/DDBJ whole genome shotgun (WGS) entry which is preliminary data.</text>
</comment>
<keyword evidence="1" id="KW-0472">Membrane</keyword>
<dbReference type="AlphaFoldDB" id="A0A0V1GUS4"/>
<evidence type="ECO:0000256" key="1">
    <source>
        <dbReference type="SAM" id="Phobius"/>
    </source>
</evidence>
<proteinExistence type="predicted"/>
<evidence type="ECO:0000313" key="2">
    <source>
        <dbReference type="EMBL" id="KRZ01938.1"/>
    </source>
</evidence>
<dbReference type="EMBL" id="JYDP01000252">
    <property type="protein sequence ID" value="KRZ01938.1"/>
    <property type="molecule type" value="Genomic_DNA"/>
</dbReference>
<reference evidence="2 3" key="1">
    <citation type="submission" date="2015-01" db="EMBL/GenBank/DDBJ databases">
        <title>Evolution of Trichinella species and genotypes.</title>
        <authorList>
            <person name="Korhonen P.K."/>
            <person name="Edoardo P."/>
            <person name="Giuseppe L.R."/>
            <person name="Gasser R.B."/>
        </authorList>
    </citation>
    <scope>NUCLEOTIDE SEQUENCE [LARGE SCALE GENOMIC DNA]</scope>
    <source>
        <strain evidence="2">ISS1029</strain>
    </source>
</reference>
<gene>
    <name evidence="2" type="ORF">T11_13643</name>
</gene>
<protein>
    <submittedName>
        <fullName evidence="2">Uncharacterized protein</fullName>
    </submittedName>
</protein>
<sequence length="148" mass="17056">MVFVKDVQSALKEEVRLFNSIESYGIVNQLNFIFGNSIFHKLLQTVELLMLTASVYFTSASMYGILQHHNSFMPPLLSCKARKLKKPFQQCLFGRYQLMFPKMVLSILFLMMAWHTARCTMLKLSIEHHTGKVQHGKAGRISKEQILS</sequence>
<dbReference type="Proteomes" id="UP000055024">
    <property type="component" value="Unassembled WGS sequence"/>
</dbReference>
<feature type="transmembrane region" description="Helical" evidence="1">
    <location>
        <begin position="96"/>
        <end position="114"/>
    </location>
</feature>
<accession>A0A0V1GUS4</accession>
<evidence type="ECO:0000313" key="3">
    <source>
        <dbReference type="Proteomes" id="UP000055024"/>
    </source>
</evidence>
<keyword evidence="1" id="KW-0812">Transmembrane</keyword>
<keyword evidence="3" id="KW-1185">Reference proteome</keyword>
<organism evidence="2 3">
    <name type="scientific">Trichinella zimbabwensis</name>
    <dbReference type="NCBI Taxonomy" id="268475"/>
    <lineage>
        <taxon>Eukaryota</taxon>
        <taxon>Metazoa</taxon>
        <taxon>Ecdysozoa</taxon>
        <taxon>Nematoda</taxon>
        <taxon>Enoplea</taxon>
        <taxon>Dorylaimia</taxon>
        <taxon>Trichinellida</taxon>
        <taxon>Trichinellidae</taxon>
        <taxon>Trichinella</taxon>
    </lineage>
</organism>
<name>A0A0V1GUS4_9BILA</name>
<keyword evidence="1" id="KW-1133">Transmembrane helix</keyword>